<feature type="transmembrane region" description="Helical" evidence="2">
    <location>
        <begin position="673"/>
        <end position="691"/>
    </location>
</feature>
<keyword evidence="2" id="KW-0812">Transmembrane</keyword>
<keyword evidence="2" id="KW-1133">Transmembrane helix</keyword>
<evidence type="ECO:0000313" key="3">
    <source>
        <dbReference type="EMBL" id="RHF82020.1"/>
    </source>
</evidence>
<dbReference type="RefSeq" id="WP_118199315.1">
    <property type="nucleotide sequence ID" value="NZ_QRHO01000018.1"/>
</dbReference>
<evidence type="ECO:0008006" key="5">
    <source>
        <dbReference type="Google" id="ProtNLM"/>
    </source>
</evidence>
<organism evidence="3 4">
    <name type="scientific">Coprococcus comes</name>
    <dbReference type="NCBI Taxonomy" id="410072"/>
    <lineage>
        <taxon>Bacteria</taxon>
        <taxon>Bacillati</taxon>
        <taxon>Bacillota</taxon>
        <taxon>Clostridia</taxon>
        <taxon>Lachnospirales</taxon>
        <taxon>Lachnospiraceae</taxon>
        <taxon>Coprococcus</taxon>
    </lineage>
</organism>
<dbReference type="SUPFAM" id="SSF48371">
    <property type="entry name" value="ARM repeat"/>
    <property type="match status" value="1"/>
</dbReference>
<gene>
    <name evidence="3" type="ORF">DW656_12090</name>
</gene>
<sequence>MAYADGTVIIDTELDTDGIQAGSKEVEARLRNLAREVNNIGATAKAALNKQIDAFAKLNNEYAAQEQKVESLRKKVAEYGNQKIPTDEYKEIQAQISEATAKQNRLIEARDRYLANGGKTSSDTYKKQTYDIEELANTIKYAEGELKDLEERGKAFTTGIETKEAKKDIEKLAKAERKLADMNNRLKTSYDDITSKAEEYGEKAEKANNRSKVSAKKASGELDKVSRSSGRARMGLGRMLAMSLMMSVAFRAFSAIFGGIKSGFDNLAQYSGTTNQSISMLWSSLVRLQNALATAFAPILTVIAPILTKFIDMLSTAASYVSMFFSFLSGKSTYTRAIAVQKNYAASLGDTASAAKDAADATEDAAKAAEDYLSPLDDINRFTAEDSSSKSPSIGSGGSGGGVGATGPMFEDVAITDIPILEKLKDILSQIFKPFKQAWEKEGKKTVDAAKYAFTELGKLAKDVGKSMLEVWTNGTGTQLLTTSLQIVQAILITVGRIAERLDEAWNKNAVGTAIIQAIADIFQSVLDFINKIAWATAEWAASIDFYPLLDAIRKLLESISPLIEAIGNFVLRIYKNIVLPFLTWLIESAIPTLISVVAAFFNFISEHQWIIDVIGAALIGAFAASVIVPLIVSIVGAIGTIISVVGSLIAIIGSNGLIGVIGTIVSALGGPLAVAIAATIAILILLVTHWDTVKNTMNAIKDWIANAFVRDWKKEFGYLGEYLNAWFKNIKNLWDGIKQIFNGIITFVKGVFTGNWRQAWEGVRQIFAGVWNSFDAIVKAPINAVIAFINSFLYAIQVMQNSFANALNSMSISLPHWLEKLTGFSSVGFNVGYWSAPMVPYLAQGAVIPPNREFMAVLGDQKSGNNIEAPESLIRRIVREESGNGKGSTYNVTAQVNRRTLFDLVLEEGKVRRTVTGRNPFETV</sequence>
<feature type="transmembrane region" description="Helical" evidence="2">
    <location>
        <begin position="310"/>
        <end position="328"/>
    </location>
</feature>
<name>A0A3R6GYT1_9FIRM</name>
<comment type="caution">
    <text evidence="3">The sequence shown here is derived from an EMBL/GenBank/DDBJ whole genome shotgun (WGS) entry which is preliminary data.</text>
</comment>
<feature type="transmembrane region" description="Helical" evidence="2">
    <location>
        <begin position="280"/>
        <end position="303"/>
    </location>
</feature>
<feature type="transmembrane region" description="Helical" evidence="2">
    <location>
        <begin position="239"/>
        <end position="260"/>
    </location>
</feature>
<evidence type="ECO:0000313" key="4">
    <source>
        <dbReference type="Proteomes" id="UP000284579"/>
    </source>
</evidence>
<dbReference type="Proteomes" id="UP000284579">
    <property type="component" value="Unassembled WGS sequence"/>
</dbReference>
<feature type="transmembrane region" description="Helical" evidence="2">
    <location>
        <begin position="614"/>
        <end position="636"/>
    </location>
</feature>
<evidence type="ECO:0000256" key="1">
    <source>
        <dbReference type="SAM" id="MobiDB-lite"/>
    </source>
</evidence>
<keyword evidence="2" id="KW-0472">Membrane</keyword>
<feature type="transmembrane region" description="Helical" evidence="2">
    <location>
        <begin position="582"/>
        <end position="602"/>
    </location>
</feature>
<dbReference type="InterPro" id="IPR016024">
    <property type="entry name" value="ARM-type_fold"/>
</dbReference>
<accession>A0A3R6GYT1</accession>
<reference evidence="3 4" key="1">
    <citation type="submission" date="2018-08" db="EMBL/GenBank/DDBJ databases">
        <title>A genome reference for cultivated species of the human gut microbiota.</title>
        <authorList>
            <person name="Zou Y."/>
            <person name="Xue W."/>
            <person name="Luo G."/>
        </authorList>
    </citation>
    <scope>NUCLEOTIDE SEQUENCE [LARGE SCALE GENOMIC DNA]</scope>
    <source>
        <strain evidence="3 4">AM23-3</strain>
    </source>
</reference>
<evidence type="ECO:0000256" key="2">
    <source>
        <dbReference type="SAM" id="Phobius"/>
    </source>
</evidence>
<proteinExistence type="predicted"/>
<dbReference type="EMBL" id="QRHO01000018">
    <property type="protein sequence ID" value="RHF82020.1"/>
    <property type="molecule type" value="Genomic_DNA"/>
</dbReference>
<feature type="region of interest" description="Disordered" evidence="1">
    <location>
        <begin position="201"/>
        <end position="221"/>
    </location>
</feature>
<protein>
    <recommendedName>
        <fullName evidence="5">Phage-related protein</fullName>
    </recommendedName>
</protein>
<dbReference type="AlphaFoldDB" id="A0A3R6GYT1"/>
<feature type="transmembrane region" description="Helical" evidence="2">
    <location>
        <begin position="642"/>
        <end position="666"/>
    </location>
</feature>